<keyword evidence="2 5" id="KW-0812">Transmembrane</keyword>
<keyword evidence="5" id="KW-0813">Transport</keyword>
<evidence type="ECO:0000313" key="7">
    <source>
        <dbReference type="EMBL" id="BCJ35536.1"/>
    </source>
</evidence>
<keyword evidence="4 5" id="KW-0472">Membrane</keyword>
<dbReference type="PROSITE" id="PS50928">
    <property type="entry name" value="ABC_TM1"/>
    <property type="match status" value="1"/>
</dbReference>
<dbReference type="Proteomes" id="UP000611640">
    <property type="component" value="Chromosome"/>
</dbReference>
<sequence length="337" mass="36276">MFMSLPRYLGRKAAWYLGALLVAILLNFLLPRLIPGNPVDTIVSSLSRGGVEGSQLHAIHAHYVHEFGLDKPLWQQFVVYLGHLAHGDLGVSFAQSPATVQGLIGQALPWSIALQLPAILIGWLVGNVLGALAAYRGGWFDRGAFLGSLFTSSMPYYCVAILLLYLLAVVIPVLPPSGGYSFGNSPELSAAFVSDALTHYWLPFLSLVIVFVGGQAVGMRSMAVYELGSDYVNYDRGLGLRDRTIVRYIFRNAMLPQVTGLALSIGTLVGGALITEIVFSYPGVGTLLFTAISQNDYPVVTGLTLLIAVAVLVANFCVEVAYGIIDPRIRASSRGDR</sequence>
<dbReference type="InterPro" id="IPR000515">
    <property type="entry name" value="MetI-like"/>
</dbReference>
<evidence type="ECO:0000313" key="8">
    <source>
        <dbReference type="Proteomes" id="UP000611640"/>
    </source>
</evidence>
<dbReference type="Pfam" id="PF00528">
    <property type="entry name" value="BPD_transp_1"/>
    <property type="match status" value="1"/>
</dbReference>
<dbReference type="KEGG" id="atl:Athai_30390"/>
<evidence type="ECO:0000256" key="3">
    <source>
        <dbReference type="ARBA" id="ARBA00022989"/>
    </source>
</evidence>
<dbReference type="Gene3D" id="1.10.3720.10">
    <property type="entry name" value="MetI-like"/>
    <property type="match status" value="1"/>
</dbReference>
<evidence type="ECO:0000256" key="4">
    <source>
        <dbReference type="ARBA" id="ARBA00023136"/>
    </source>
</evidence>
<evidence type="ECO:0000256" key="1">
    <source>
        <dbReference type="ARBA" id="ARBA00004141"/>
    </source>
</evidence>
<dbReference type="CDD" id="cd06261">
    <property type="entry name" value="TM_PBP2"/>
    <property type="match status" value="1"/>
</dbReference>
<name>A0A7R7DPY7_9ACTN</name>
<dbReference type="EMBL" id="AP023355">
    <property type="protein sequence ID" value="BCJ35536.1"/>
    <property type="molecule type" value="Genomic_DNA"/>
</dbReference>
<feature type="domain" description="ABC transmembrane type-1" evidence="6">
    <location>
        <begin position="108"/>
        <end position="318"/>
    </location>
</feature>
<feature type="transmembrane region" description="Helical" evidence="5">
    <location>
        <begin position="200"/>
        <end position="219"/>
    </location>
</feature>
<feature type="transmembrane region" description="Helical" evidence="5">
    <location>
        <begin position="258"/>
        <end position="279"/>
    </location>
</feature>
<dbReference type="GO" id="GO:0005886">
    <property type="term" value="C:plasma membrane"/>
    <property type="evidence" value="ECO:0007669"/>
    <property type="project" value="UniProtKB-SubCell"/>
</dbReference>
<feature type="transmembrane region" description="Helical" evidence="5">
    <location>
        <begin position="299"/>
        <end position="325"/>
    </location>
</feature>
<keyword evidence="8" id="KW-1185">Reference proteome</keyword>
<dbReference type="SUPFAM" id="SSF161098">
    <property type="entry name" value="MetI-like"/>
    <property type="match status" value="1"/>
</dbReference>
<organism evidence="7 8">
    <name type="scientific">Actinocatenispora thailandica</name>
    <dbReference type="NCBI Taxonomy" id="227318"/>
    <lineage>
        <taxon>Bacteria</taxon>
        <taxon>Bacillati</taxon>
        <taxon>Actinomycetota</taxon>
        <taxon>Actinomycetes</taxon>
        <taxon>Micromonosporales</taxon>
        <taxon>Micromonosporaceae</taxon>
        <taxon>Actinocatenispora</taxon>
    </lineage>
</organism>
<dbReference type="PANTHER" id="PTHR43376">
    <property type="entry name" value="OLIGOPEPTIDE TRANSPORT SYSTEM PERMEASE PROTEIN"/>
    <property type="match status" value="1"/>
</dbReference>
<evidence type="ECO:0000256" key="2">
    <source>
        <dbReference type="ARBA" id="ARBA00022692"/>
    </source>
</evidence>
<dbReference type="AlphaFoldDB" id="A0A7R7DPY7"/>
<feature type="transmembrane region" description="Helical" evidence="5">
    <location>
        <begin position="12"/>
        <end position="30"/>
    </location>
</feature>
<feature type="transmembrane region" description="Helical" evidence="5">
    <location>
        <begin position="112"/>
        <end position="135"/>
    </location>
</feature>
<dbReference type="InterPro" id="IPR035906">
    <property type="entry name" value="MetI-like_sf"/>
</dbReference>
<reference evidence="7 8" key="1">
    <citation type="submission" date="2020-08" db="EMBL/GenBank/DDBJ databases">
        <title>Whole genome shotgun sequence of Actinocatenispora thailandica NBRC 105041.</title>
        <authorList>
            <person name="Komaki H."/>
            <person name="Tamura T."/>
        </authorList>
    </citation>
    <scope>NUCLEOTIDE SEQUENCE [LARGE SCALE GENOMIC DNA]</scope>
    <source>
        <strain evidence="7 8">NBRC 105041</strain>
    </source>
</reference>
<evidence type="ECO:0000256" key="5">
    <source>
        <dbReference type="RuleBase" id="RU363032"/>
    </source>
</evidence>
<keyword evidence="3 5" id="KW-1133">Transmembrane helix</keyword>
<dbReference type="PANTHER" id="PTHR43376:SF1">
    <property type="entry name" value="OLIGOPEPTIDE TRANSPORT SYSTEM PERMEASE PROTEIN"/>
    <property type="match status" value="1"/>
</dbReference>
<comment type="similarity">
    <text evidence="5">Belongs to the binding-protein-dependent transport system permease family.</text>
</comment>
<feature type="transmembrane region" description="Helical" evidence="5">
    <location>
        <begin position="156"/>
        <end position="174"/>
    </location>
</feature>
<accession>A0A7R7DPY7</accession>
<comment type="subcellular location">
    <subcellularLocation>
        <location evidence="5">Cell membrane</location>
        <topology evidence="5">Multi-pass membrane protein</topology>
    </subcellularLocation>
    <subcellularLocation>
        <location evidence="1">Membrane</location>
        <topology evidence="1">Multi-pass membrane protein</topology>
    </subcellularLocation>
</comment>
<protein>
    <submittedName>
        <fullName evidence="7">Peptide ABC transporter permease</fullName>
    </submittedName>
</protein>
<dbReference type="GO" id="GO:0055085">
    <property type="term" value="P:transmembrane transport"/>
    <property type="evidence" value="ECO:0007669"/>
    <property type="project" value="InterPro"/>
</dbReference>
<evidence type="ECO:0000259" key="6">
    <source>
        <dbReference type="PROSITE" id="PS50928"/>
    </source>
</evidence>
<gene>
    <name evidence="7" type="ORF">Athai_30390</name>
</gene>
<proteinExistence type="inferred from homology"/>